<feature type="compositionally biased region" description="Low complexity" evidence="1">
    <location>
        <begin position="111"/>
        <end position="126"/>
    </location>
</feature>
<comment type="caution">
    <text evidence="2">The sequence shown here is derived from an EMBL/GenBank/DDBJ whole genome shotgun (WGS) entry which is preliminary data.</text>
</comment>
<dbReference type="AlphaFoldDB" id="A0A932HZG3"/>
<proteinExistence type="predicted"/>
<accession>A0A932HZG3</accession>
<dbReference type="EMBL" id="JACPUR010000020">
    <property type="protein sequence ID" value="MBI3127898.1"/>
    <property type="molecule type" value="Genomic_DNA"/>
</dbReference>
<name>A0A932HZG3_UNCTE</name>
<dbReference type="Proteomes" id="UP000782312">
    <property type="component" value="Unassembled WGS sequence"/>
</dbReference>
<reference evidence="2" key="1">
    <citation type="submission" date="2020-07" db="EMBL/GenBank/DDBJ databases">
        <title>Huge and variable diversity of episymbiotic CPR bacteria and DPANN archaea in groundwater ecosystems.</title>
        <authorList>
            <person name="He C.Y."/>
            <person name="Keren R."/>
            <person name="Whittaker M."/>
            <person name="Farag I.F."/>
            <person name="Doudna J."/>
            <person name="Cate J.H.D."/>
            <person name="Banfield J.F."/>
        </authorList>
    </citation>
    <scope>NUCLEOTIDE SEQUENCE</scope>
    <source>
        <strain evidence="2">NC_groundwater_763_Ag_S-0.2um_68_21</strain>
    </source>
</reference>
<evidence type="ECO:0000313" key="2">
    <source>
        <dbReference type="EMBL" id="MBI3127898.1"/>
    </source>
</evidence>
<organism evidence="2 3">
    <name type="scientific">Tectimicrobiota bacterium</name>
    <dbReference type="NCBI Taxonomy" id="2528274"/>
    <lineage>
        <taxon>Bacteria</taxon>
        <taxon>Pseudomonadati</taxon>
        <taxon>Nitrospinota/Tectimicrobiota group</taxon>
        <taxon>Candidatus Tectimicrobiota</taxon>
    </lineage>
</organism>
<gene>
    <name evidence="2" type="ORF">HYZ11_09865</name>
</gene>
<protein>
    <submittedName>
        <fullName evidence="2">Uncharacterized protein</fullName>
    </submittedName>
</protein>
<evidence type="ECO:0000256" key="1">
    <source>
        <dbReference type="SAM" id="MobiDB-lite"/>
    </source>
</evidence>
<sequence length="126" mass="13214">MDLAEYRNRNRRPVTLPSGLRGFVRAPSVLDFADHPALLAQRNGGEGRGEDATREWVRLVLRRCFIPEGGVMCEKEPGRCLPGELSVHELAPEDAAAILEAVSALGGGPAGPEASPAGGAFPEGAG</sequence>
<feature type="region of interest" description="Disordered" evidence="1">
    <location>
        <begin position="106"/>
        <end position="126"/>
    </location>
</feature>
<evidence type="ECO:0000313" key="3">
    <source>
        <dbReference type="Proteomes" id="UP000782312"/>
    </source>
</evidence>